<evidence type="ECO:0000256" key="1">
    <source>
        <dbReference type="SAM" id="MobiDB-lite"/>
    </source>
</evidence>
<accession>A0A815HNC7</accession>
<evidence type="ECO:0000313" key="3">
    <source>
        <dbReference type="EMBL" id="CAF3839663.1"/>
    </source>
</evidence>
<sequence length="193" mass="20529">MQVQVRTINVICAVLLVLAGFLIDNKVDARAIKRRSSDVSAEEYKRALVDALAYALVKSYERKRDNFGAFNSLKANRRDDQEIWTEHYAGESGESSASGAASGSFSDSSASDAGAGSDVWTESGTWGDSSASDAGSASSNNGDQDVWTEVASRAAGTGKTVTKTKTKTETKTGNGKNTKQTSVKTKQTGKKQR</sequence>
<evidence type="ECO:0000313" key="2">
    <source>
        <dbReference type="EMBL" id="CAF1354072.1"/>
    </source>
</evidence>
<evidence type="ECO:0000313" key="4">
    <source>
        <dbReference type="Proteomes" id="UP000663845"/>
    </source>
</evidence>
<dbReference type="EMBL" id="CAJOAZ010001642">
    <property type="protein sequence ID" value="CAF3839663.1"/>
    <property type="molecule type" value="Genomic_DNA"/>
</dbReference>
<feature type="compositionally biased region" description="Low complexity" evidence="1">
    <location>
        <begin position="90"/>
        <end position="118"/>
    </location>
</feature>
<feature type="compositionally biased region" description="Low complexity" evidence="1">
    <location>
        <begin position="127"/>
        <end position="143"/>
    </location>
</feature>
<comment type="caution">
    <text evidence="2">The sequence shown here is derived from an EMBL/GenBank/DDBJ whole genome shotgun (WGS) entry which is preliminary data.</text>
</comment>
<feature type="region of interest" description="Disordered" evidence="1">
    <location>
        <begin position="89"/>
        <end position="193"/>
    </location>
</feature>
<dbReference type="AlphaFoldDB" id="A0A815HNC7"/>
<gene>
    <name evidence="2" type="ORF">JYZ213_LOCUS35205</name>
    <name evidence="3" type="ORF">OXD698_LOCUS20592</name>
</gene>
<proteinExistence type="predicted"/>
<organism evidence="2 4">
    <name type="scientific">Adineta steineri</name>
    <dbReference type="NCBI Taxonomy" id="433720"/>
    <lineage>
        <taxon>Eukaryota</taxon>
        <taxon>Metazoa</taxon>
        <taxon>Spiralia</taxon>
        <taxon>Gnathifera</taxon>
        <taxon>Rotifera</taxon>
        <taxon>Eurotatoria</taxon>
        <taxon>Bdelloidea</taxon>
        <taxon>Adinetida</taxon>
        <taxon>Adinetidae</taxon>
        <taxon>Adineta</taxon>
    </lineage>
</organism>
<name>A0A815HNC7_9BILA</name>
<dbReference type="Proteomes" id="UP000663844">
    <property type="component" value="Unassembled WGS sequence"/>
</dbReference>
<feature type="compositionally biased region" description="Low complexity" evidence="1">
    <location>
        <begin position="171"/>
        <end position="181"/>
    </location>
</feature>
<reference evidence="2" key="1">
    <citation type="submission" date="2021-02" db="EMBL/GenBank/DDBJ databases">
        <authorList>
            <person name="Nowell W R."/>
        </authorList>
    </citation>
    <scope>NUCLEOTIDE SEQUENCE</scope>
</reference>
<dbReference type="Proteomes" id="UP000663845">
    <property type="component" value="Unassembled WGS sequence"/>
</dbReference>
<dbReference type="EMBL" id="CAJNOG010000767">
    <property type="protein sequence ID" value="CAF1354072.1"/>
    <property type="molecule type" value="Genomic_DNA"/>
</dbReference>
<protein>
    <submittedName>
        <fullName evidence="2">Uncharacterized protein</fullName>
    </submittedName>
</protein>